<evidence type="ECO:0000256" key="1">
    <source>
        <dbReference type="ARBA" id="ARBA00023002"/>
    </source>
</evidence>
<gene>
    <name evidence="3" type="ORF">ENW96_12360</name>
</gene>
<dbReference type="SUPFAM" id="SSF53323">
    <property type="entry name" value="Pyruvate-ferredoxin oxidoreductase, PFOR, domain III"/>
    <property type="match status" value="1"/>
</dbReference>
<comment type="caution">
    <text evidence="3">The sequence shown here is derived from an EMBL/GenBank/DDBJ whole genome shotgun (WGS) entry which is preliminary data.</text>
</comment>
<keyword evidence="3" id="KW-0670">Pyruvate</keyword>
<evidence type="ECO:0000259" key="2">
    <source>
        <dbReference type="Pfam" id="PF01558"/>
    </source>
</evidence>
<dbReference type="InterPro" id="IPR052198">
    <property type="entry name" value="IorB_Oxidoreductase"/>
</dbReference>
<dbReference type="PANTHER" id="PTHR43854:SF1">
    <property type="entry name" value="INDOLEPYRUVATE OXIDOREDUCTASE SUBUNIT IORB"/>
    <property type="match status" value="1"/>
</dbReference>
<sequence>MTHANLRLRIFLTGVGGQGTLLASRLLGEAALAAGLNPLVSETHGMAQRGGVVVSTVVLGNRQSPIISPGEADVLLGFEALEAFRALDRCHAHSLVIANTAAIVPYPVAIGKISYPEVPRLLEIMASQVGSLLAFDAGDLARRAGSPLAVNMVLLGALGFTKILPFPEEDILSLIRTRTNPKFLEANLAAFRMGHAAAADPHNWRKRSFT</sequence>
<dbReference type="EMBL" id="DTMF01000299">
    <property type="protein sequence ID" value="HGF35150.1"/>
    <property type="molecule type" value="Genomic_DNA"/>
</dbReference>
<name>A0A7C3Z9X4_9BACT</name>
<dbReference type="Gene3D" id="3.40.920.10">
    <property type="entry name" value="Pyruvate-ferredoxin oxidoreductase, PFOR, domain III"/>
    <property type="match status" value="1"/>
</dbReference>
<reference evidence="3" key="1">
    <citation type="journal article" date="2020" name="mSystems">
        <title>Genome- and Community-Level Interaction Insights into Carbon Utilization and Element Cycling Functions of Hydrothermarchaeota in Hydrothermal Sediment.</title>
        <authorList>
            <person name="Zhou Z."/>
            <person name="Liu Y."/>
            <person name="Xu W."/>
            <person name="Pan J."/>
            <person name="Luo Z.H."/>
            <person name="Li M."/>
        </authorList>
    </citation>
    <scope>NUCLEOTIDE SEQUENCE [LARGE SCALE GENOMIC DNA]</scope>
    <source>
        <strain evidence="3">SpSt-897</strain>
    </source>
</reference>
<dbReference type="Pfam" id="PF01558">
    <property type="entry name" value="POR"/>
    <property type="match status" value="1"/>
</dbReference>
<evidence type="ECO:0000313" key="3">
    <source>
        <dbReference type="EMBL" id="HGF35150.1"/>
    </source>
</evidence>
<dbReference type="InterPro" id="IPR019752">
    <property type="entry name" value="Pyrv/ketoisovalerate_OxRed_cat"/>
</dbReference>
<dbReference type="PANTHER" id="PTHR43854">
    <property type="entry name" value="INDOLEPYRUVATE OXIDOREDUCTASE SUBUNIT IORB"/>
    <property type="match status" value="1"/>
</dbReference>
<dbReference type="GO" id="GO:0016903">
    <property type="term" value="F:oxidoreductase activity, acting on the aldehyde or oxo group of donors"/>
    <property type="evidence" value="ECO:0007669"/>
    <property type="project" value="InterPro"/>
</dbReference>
<keyword evidence="1" id="KW-0560">Oxidoreductase</keyword>
<dbReference type="InterPro" id="IPR002869">
    <property type="entry name" value="Pyrv_flavodox_OxRed_cen"/>
</dbReference>
<accession>A0A7C3Z9X4</accession>
<proteinExistence type="predicted"/>
<organism evidence="3">
    <name type="scientific">Desulfobacca acetoxidans</name>
    <dbReference type="NCBI Taxonomy" id="60893"/>
    <lineage>
        <taxon>Bacteria</taxon>
        <taxon>Pseudomonadati</taxon>
        <taxon>Thermodesulfobacteriota</taxon>
        <taxon>Desulfobaccia</taxon>
        <taxon>Desulfobaccales</taxon>
        <taxon>Desulfobaccaceae</taxon>
        <taxon>Desulfobacca</taxon>
    </lineage>
</organism>
<protein>
    <submittedName>
        <fullName evidence="3">Pyruvate ferredoxin oxidoreductase</fullName>
    </submittedName>
</protein>
<feature type="domain" description="Pyruvate/ketoisovalerate oxidoreductase catalytic" evidence="2">
    <location>
        <begin position="16"/>
        <end position="195"/>
    </location>
</feature>
<dbReference type="AlphaFoldDB" id="A0A7C3Z9X4"/>